<gene>
    <name evidence="6" type="primary">100641878</name>
</gene>
<reference evidence="7" key="1">
    <citation type="journal article" date="2010" name="Nature">
        <title>The Amphimedon queenslandica genome and the evolution of animal complexity.</title>
        <authorList>
            <person name="Srivastava M."/>
            <person name="Simakov O."/>
            <person name="Chapman J."/>
            <person name="Fahey B."/>
            <person name="Gauthier M.E."/>
            <person name="Mitros T."/>
            <person name="Richards G.S."/>
            <person name="Conaco C."/>
            <person name="Dacre M."/>
            <person name="Hellsten U."/>
            <person name="Larroux C."/>
            <person name="Putnam N.H."/>
            <person name="Stanke M."/>
            <person name="Adamska M."/>
            <person name="Darling A."/>
            <person name="Degnan S.M."/>
            <person name="Oakley T.H."/>
            <person name="Plachetzki D.C."/>
            <person name="Zhai Y."/>
            <person name="Adamski M."/>
            <person name="Calcino A."/>
            <person name="Cummins S.F."/>
            <person name="Goodstein D.M."/>
            <person name="Harris C."/>
            <person name="Jackson D.J."/>
            <person name="Leys S.P."/>
            <person name="Shu S."/>
            <person name="Woodcroft B.J."/>
            <person name="Vervoort M."/>
            <person name="Kosik K.S."/>
            <person name="Manning G."/>
            <person name="Degnan B.M."/>
            <person name="Rokhsar D.S."/>
        </authorList>
    </citation>
    <scope>NUCLEOTIDE SEQUENCE [LARGE SCALE GENOMIC DNA]</scope>
</reference>
<evidence type="ECO:0000256" key="5">
    <source>
        <dbReference type="SAM" id="MobiDB-lite"/>
    </source>
</evidence>
<evidence type="ECO:0000313" key="6">
    <source>
        <dbReference type="EnsemblMetazoa" id="Aqu2.1.39160_001"/>
    </source>
</evidence>
<dbReference type="GO" id="GO:0060271">
    <property type="term" value="P:cilium assembly"/>
    <property type="evidence" value="ECO:0007669"/>
    <property type="project" value="UniProtKB-UniRule"/>
</dbReference>
<dbReference type="AlphaFoldDB" id="A0A1X7VFU1"/>
<keyword evidence="7" id="KW-1185">Reference proteome</keyword>
<feature type="region of interest" description="Disordered" evidence="5">
    <location>
        <begin position="398"/>
        <end position="425"/>
    </location>
</feature>
<organism evidence="6">
    <name type="scientific">Amphimedon queenslandica</name>
    <name type="common">Sponge</name>
    <dbReference type="NCBI Taxonomy" id="400682"/>
    <lineage>
        <taxon>Eukaryota</taxon>
        <taxon>Metazoa</taxon>
        <taxon>Porifera</taxon>
        <taxon>Demospongiae</taxon>
        <taxon>Heteroscleromorpha</taxon>
        <taxon>Haplosclerida</taxon>
        <taxon>Niphatidae</taxon>
        <taxon>Amphimedon</taxon>
    </lineage>
</organism>
<evidence type="ECO:0000256" key="3">
    <source>
        <dbReference type="RuleBase" id="RU367040"/>
    </source>
</evidence>
<dbReference type="GO" id="GO:0060294">
    <property type="term" value="P:cilium movement involved in cell motility"/>
    <property type="evidence" value="ECO:0007669"/>
    <property type="project" value="UniProtKB-UniRule"/>
</dbReference>
<name>A0A1X7VFU1_AMPQE</name>
<comment type="similarity">
    <text evidence="1 3">Belongs to the tektin family.</text>
</comment>
<dbReference type="OMA" id="FDHRGKM"/>
<dbReference type="EnsemblMetazoa" id="Aqu2.1.39160_001">
    <property type="protein sequence ID" value="Aqu2.1.39160_001"/>
    <property type="gene ID" value="Aqu2.1.39160"/>
</dbReference>
<proteinExistence type="inferred from homology"/>
<evidence type="ECO:0000256" key="1">
    <source>
        <dbReference type="ARBA" id="ARBA00007209"/>
    </source>
</evidence>
<dbReference type="GO" id="GO:0005634">
    <property type="term" value="C:nucleus"/>
    <property type="evidence" value="ECO:0007669"/>
    <property type="project" value="TreeGrafter"/>
</dbReference>
<protein>
    <recommendedName>
        <fullName evidence="3">Tektin</fullName>
    </recommendedName>
</protein>
<feature type="coiled-coil region" evidence="4">
    <location>
        <begin position="269"/>
        <end position="303"/>
    </location>
</feature>
<dbReference type="PANTHER" id="PTHR19960:SF7">
    <property type="entry name" value="TEKTIN"/>
    <property type="match status" value="1"/>
</dbReference>
<dbReference type="GO" id="GO:0015630">
    <property type="term" value="C:microtubule cytoskeleton"/>
    <property type="evidence" value="ECO:0007669"/>
    <property type="project" value="UniProtKB-UniRule"/>
</dbReference>
<keyword evidence="2" id="KW-0963">Cytoplasm</keyword>
<dbReference type="KEGG" id="aqu:100641878"/>
<keyword evidence="3" id="KW-0969">Cilium</keyword>
<keyword evidence="4" id="KW-0175">Coiled coil</keyword>
<accession>A0A1X7VFU1</accession>
<dbReference type="InterPro" id="IPR048256">
    <property type="entry name" value="Tektin-like"/>
</dbReference>
<keyword evidence="3" id="KW-0282">Flagellum</keyword>
<dbReference type="Pfam" id="PF03148">
    <property type="entry name" value="Tektin"/>
    <property type="match status" value="1"/>
</dbReference>
<dbReference type="Proteomes" id="UP000007879">
    <property type="component" value="Unassembled WGS sequence"/>
</dbReference>
<evidence type="ECO:0000313" key="7">
    <source>
        <dbReference type="Proteomes" id="UP000007879"/>
    </source>
</evidence>
<keyword evidence="3" id="KW-0966">Cell projection</keyword>
<dbReference type="EnsemblMetazoa" id="XM_003384281.3">
    <property type="protein sequence ID" value="XP_003384329.1"/>
    <property type="gene ID" value="LOC100641878"/>
</dbReference>
<dbReference type="PANTHER" id="PTHR19960">
    <property type="entry name" value="TEKTIN"/>
    <property type="match status" value="1"/>
</dbReference>
<evidence type="ECO:0000256" key="2">
    <source>
        <dbReference type="ARBA" id="ARBA00022490"/>
    </source>
</evidence>
<feature type="compositionally biased region" description="Basic and acidic residues" evidence="5">
    <location>
        <begin position="412"/>
        <end position="425"/>
    </location>
</feature>
<dbReference type="OrthoDB" id="440745at2759"/>
<comment type="subcellular location">
    <subcellularLocation>
        <location evidence="3">Cytoplasm</location>
        <location evidence="3">Cytoskeleton</location>
        <location evidence="3">Cilium axoneme</location>
    </subcellularLocation>
</comment>
<dbReference type="InterPro" id="IPR000435">
    <property type="entry name" value="Tektins"/>
</dbReference>
<dbReference type="STRING" id="400682.A0A1X7VFU1"/>
<sequence length="425" mass="48930">MATAYETSPTKYAPSDWTISNEVIQSSAERQRLASHRIRQESNQTRNETSITTKWTQHSNDTSLHQRISDVTDWKSSLQHTLSETDSAITKLSESKRLAEYALMAKEMPLHVVLECLVTRENRVAIDLVRDEVEAELNKEVSVIEGVQAILHQRIGDAFKQLCQLQECYEKLQFDISDKTQALSIDTDCVGLGNSSSGINIQTDPTRIKKGIVNPVQWESYSVHNTDEANREIAQSVRLRESISQTIQQTTNDLESQWTATNYALRRRIHEIKQAYQELEWQKKNTEAEIAQVKQEIESLTVSLMEKTPPMKVAHTRLENRTYRQNVELCRDQPQYNLVEEISEITTSQKKLAEKLHVSKQTLGTLQRTLERIMKDLSVKSNSLQLDKKCEEIRQILSKHPKPHQLPQLVKEAMEEKKDENNKNP</sequence>
<dbReference type="InParanoid" id="A0A1X7VFU1"/>
<dbReference type="PRINTS" id="PR00511">
    <property type="entry name" value="TEKTIN"/>
</dbReference>
<dbReference type="GO" id="GO:0005930">
    <property type="term" value="C:axoneme"/>
    <property type="evidence" value="ECO:0007669"/>
    <property type="project" value="UniProtKB-SubCell"/>
</dbReference>
<reference evidence="6" key="2">
    <citation type="submission" date="2017-05" db="UniProtKB">
        <authorList>
            <consortium name="EnsemblMetazoa"/>
        </authorList>
    </citation>
    <scope>IDENTIFICATION</scope>
</reference>
<evidence type="ECO:0000256" key="4">
    <source>
        <dbReference type="SAM" id="Coils"/>
    </source>
</evidence>
<dbReference type="eggNOG" id="KOG2685">
    <property type="taxonomic scope" value="Eukaryota"/>
</dbReference>